<protein>
    <submittedName>
        <fullName evidence="1">Uncharacterized protein</fullName>
    </submittedName>
</protein>
<organism evidence="1">
    <name type="scientific">Anguilla anguilla</name>
    <name type="common">European freshwater eel</name>
    <name type="synonym">Muraena anguilla</name>
    <dbReference type="NCBI Taxonomy" id="7936"/>
    <lineage>
        <taxon>Eukaryota</taxon>
        <taxon>Metazoa</taxon>
        <taxon>Chordata</taxon>
        <taxon>Craniata</taxon>
        <taxon>Vertebrata</taxon>
        <taxon>Euteleostomi</taxon>
        <taxon>Actinopterygii</taxon>
        <taxon>Neopterygii</taxon>
        <taxon>Teleostei</taxon>
        <taxon>Anguilliformes</taxon>
        <taxon>Anguillidae</taxon>
        <taxon>Anguilla</taxon>
    </lineage>
</organism>
<evidence type="ECO:0000313" key="1">
    <source>
        <dbReference type="EMBL" id="JAH00086.1"/>
    </source>
</evidence>
<sequence length="70" mass="7866">MYTLLIQGPVLPALKLPVTRAQSIDAIPSTQDHAISCTYLLHTEKPQLSHKGQARIRTFSSCRTVYWLSL</sequence>
<dbReference type="AlphaFoldDB" id="A0A0E9P669"/>
<accession>A0A0E9P669</accession>
<proteinExistence type="predicted"/>
<reference evidence="1" key="2">
    <citation type="journal article" date="2015" name="Fish Shellfish Immunol.">
        <title>Early steps in the European eel (Anguilla anguilla)-Vibrio vulnificus interaction in the gills: Role of the RtxA13 toxin.</title>
        <authorList>
            <person name="Callol A."/>
            <person name="Pajuelo D."/>
            <person name="Ebbesson L."/>
            <person name="Teles M."/>
            <person name="MacKenzie S."/>
            <person name="Amaro C."/>
        </authorList>
    </citation>
    <scope>NUCLEOTIDE SEQUENCE</scope>
</reference>
<dbReference type="EMBL" id="GBXM01108491">
    <property type="protein sequence ID" value="JAH00086.1"/>
    <property type="molecule type" value="Transcribed_RNA"/>
</dbReference>
<name>A0A0E9P669_ANGAN</name>
<reference evidence="1" key="1">
    <citation type="submission" date="2014-11" db="EMBL/GenBank/DDBJ databases">
        <authorList>
            <person name="Amaro Gonzalez C."/>
        </authorList>
    </citation>
    <scope>NUCLEOTIDE SEQUENCE</scope>
</reference>